<comment type="catalytic activity">
    <reaction evidence="10 11">
        <text>GMP + ATP = GDP + ADP</text>
        <dbReference type="Rhea" id="RHEA:20780"/>
        <dbReference type="ChEBI" id="CHEBI:30616"/>
        <dbReference type="ChEBI" id="CHEBI:58115"/>
        <dbReference type="ChEBI" id="CHEBI:58189"/>
        <dbReference type="ChEBI" id="CHEBI:456216"/>
        <dbReference type="EC" id="2.7.4.8"/>
    </reaction>
</comment>
<evidence type="ECO:0000256" key="5">
    <source>
        <dbReference type="ARBA" id="ARBA00022679"/>
    </source>
</evidence>
<evidence type="ECO:0000313" key="13">
    <source>
        <dbReference type="EMBL" id="OWZ84159.1"/>
    </source>
</evidence>
<dbReference type="PANTHER" id="PTHR23117:SF13">
    <property type="entry name" value="GUANYLATE KINASE"/>
    <property type="match status" value="1"/>
</dbReference>
<dbReference type="SUPFAM" id="SSF52540">
    <property type="entry name" value="P-loop containing nucleoside triphosphate hydrolases"/>
    <property type="match status" value="1"/>
</dbReference>
<evidence type="ECO:0000256" key="1">
    <source>
        <dbReference type="ARBA" id="ARBA00003531"/>
    </source>
</evidence>
<organism evidence="13 14">
    <name type="scientific">Natranaerobius trueperi</name>
    <dbReference type="NCBI Taxonomy" id="759412"/>
    <lineage>
        <taxon>Bacteria</taxon>
        <taxon>Bacillati</taxon>
        <taxon>Bacillota</taxon>
        <taxon>Clostridia</taxon>
        <taxon>Natranaerobiales</taxon>
        <taxon>Natranaerobiaceae</taxon>
        <taxon>Natranaerobius</taxon>
    </lineage>
</organism>
<evidence type="ECO:0000256" key="11">
    <source>
        <dbReference type="HAMAP-Rule" id="MF_00328"/>
    </source>
</evidence>
<dbReference type="CDD" id="cd00071">
    <property type="entry name" value="GMPK"/>
    <property type="match status" value="1"/>
</dbReference>
<evidence type="ECO:0000256" key="9">
    <source>
        <dbReference type="ARBA" id="ARBA00030128"/>
    </source>
</evidence>
<protein>
    <recommendedName>
        <fullName evidence="4 11">Guanylate kinase</fullName>
        <ecNumber evidence="3 11">2.7.4.8</ecNumber>
    </recommendedName>
    <alternativeName>
        <fullName evidence="9 11">GMP kinase</fullName>
    </alternativeName>
</protein>
<dbReference type="InterPro" id="IPR020590">
    <property type="entry name" value="Guanylate_kinase_CS"/>
</dbReference>
<dbReference type="Proteomes" id="UP000214588">
    <property type="component" value="Unassembled WGS sequence"/>
</dbReference>
<dbReference type="RefSeq" id="WP_089023137.1">
    <property type="nucleotide sequence ID" value="NZ_NIQC01000007.1"/>
</dbReference>
<dbReference type="InterPro" id="IPR017665">
    <property type="entry name" value="Guanylate_kinase"/>
</dbReference>
<evidence type="ECO:0000313" key="14">
    <source>
        <dbReference type="Proteomes" id="UP000214588"/>
    </source>
</evidence>
<proteinExistence type="inferred from homology"/>
<dbReference type="Gene3D" id="3.30.63.10">
    <property type="entry name" value="Guanylate Kinase phosphate binding domain"/>
    <property type="match status" value="1"/>
</dbReference>
<dbReference type="InterPro" id="IPR008145">
    <property type="entry name" value="GK/Ca_channel_bsu"/>
</dbReference>
<dbReference type="NCBIfam" id="TIGR03263">
    <property type="entry name" value="guanyl_kin"/>
    <property type="match status" value="1"/>
</dbReference>
<evidence type="ECO:0000256" key="10">
    <source>
        <dbReference type="ARBA" id="ARBA00048594"/>
    </source>
</evidence>
<keyword evidence="11" id="KW-0963">Cytoplasm</keyword>
<comment type="similarity">
    <text evidence="2 11">Belongs to the guanylate kinase family.</text>
</comment>
<evidence type="ECO:0000256" key="2">
    <source>
        <dbReference type="ARBA" id="ARBA00005790"/>
    </source>
</evidence>
<dbReference type="Pfam" id="PF00625">
    <property type="entry name" value="Guanylate_kin"/>
    <property type="match status" value="1"/>
</dbReference>
<accession>A0A226C136</accession>
<dbReference type="InterPro" id="IPR008144">
    <property type="entry name" value="Guanylate_kin-like_dom"/>
</dbReference>
<dbReference type="PROSITE" id="PS00856">
    <property type="entry name" value="GUANYLATE_KINASE_1"/>
    <property type="match status" value="1"/>
</dbReference>
<comment type="function">
    <text evidence="1 11">Essential for recycling GMP and indirectly, cGMP.</text>
</comment>
<evidence type="ECO:0000256" key="3">
    <source>
        <dbReference type="ARBA" id="ARBA00012961"/>
    </source>
</evidence>
<dbReference type="SMART" id="SM00072">
    <property type="entry name" value="GuKc"/>
    <property type="match status" value="1"/>
</dbReference>
<comment type="subcellular location">
    <subcellularLocation>
        <location evidence="11">Cytoplasm</location>
    </subcellularLocation>
</comment>
<comment type="caution">
    <text evidence="13">The sequence shown here is derived from an EMBL/GenBank/DDBJ whole genome shotgun (WGS) entry which is preliminary data.</text>
</comment>
<reference evidence="13 14" key="1">
    <citation type="submission" date="2017-06" db="EMBL/GenBank/DDBJ databases">
        <title>Draft Genome Sequence of Natranaerobius trueperi halophilic, alkalithermophilic bacteria from soda lakes.</title>
        <authorList>
            <person name="Zhao B."/>
        </authorList>
    </citation>
    <scope>NUCLEOTIDE SEQUENCE [LARGE SCALE GENOMIC DNA]</scope>
    <source>
        <strain evidence="13 14">DSM 18760</strain>
    </source>
</reference>
<dbReference type="EC" id="2.7.4.8" evidence="3 11"/>
<feature type="domain" description="Guanylate kinase-like" evidence="12">
    <location>
        <begin position="5"/>
        <end position="183"/>
    </location>
</feature>
<keyword evidence="8 11" id="KW-0067">ATP-binding</keyword>
<dbReference type="OrthoDB" id="9808150at2"/>
<dbReference type="HAMAP" id="MF_00328">
    <property type="entry name" value="Guanylate_kinase"/>
    <property type="match status" value="1"/>
</dbReference>
<evidence type="ECO:0000256" key="7">
    <source>
        <dbReference type="ARBA" id="ARBA00022777"/>
    </source>
</evidence>
<gene>
    <name evidence="11" type="primary">gmk</name>
    <name evidence="13" type="ORF">CDO51_04630</name>
</gene>
<evidence type="ECO:0000259" key="12">
    <source>
        <dbReference type="PROSITE" id="PS50052"/>
    </source>
</evidence>
<dbReference type="Gene3D" id="3.40.50.300">
    <property type="entry name" value="P-loop containing nucleotide triphosphate hydrolases"/>
    <property type="match status" value="1"/>
</dbReference>
<dbReference type="GO" id="GO:0005829">
    <property type="term" value="C:cytosol"/>
    <property type="evidence" value="ECO:0007669"/>
    <property type="project" value="TreeGrafter"/>
</dbReference>
<evidence type="ECO:0000256" key="6">
    <source>
        <dbReference type="ARBA" id="ARBA00022741"/>
    </source>
</evidence>
<name>A0A226C136_9FIRM</name>
<dbReference type="EMBL" id="NIQC01000007">
    <property type="protein sequence ID" value="OWZ84159.1"/>
    <property type="molecule type" value="Genomic_DNA"/>
</dbReference>
<dbReference type="PROSITE" id="PS50052">
    <property type="entry name" value="GUANYLATE_KINASE_2"/>
    <property type="match status" value="1"/>
</dbReference>
<evidence type="ECO:0000256" key="4">
    <source>
        <dbReference type="ARBA" id="ARBA00016296"/>
    </source>
</evidence>
<sequence>MKKKGLLVVLSGPSGVGKNTVCDQLLTSYSNLEYSISMTTRSPRIGETDGENYHFVSKEEFQTMIANDGLLEWAEVFGNFYGTPQSFVDRRLEQGKDVVLEIDIQGALQVKKKRPDGVFIFLLPPSLQELRHRIKKRGTEDDDAMSKRLEAAKSEINTVFQYDYTIINTDIQQTADWIYSVISAEKCNVDRVGETLVKEVINGE</sequence>
<dbReference type="InterPro" id="IPR027417">
    <property type="entry name" value="P-loop_NTPase"/>
</dbReference>
<keyword evidence="7 11" id="KW-0418">Kinase</keyword>
<dbReference type="FunFam" id="3.30.63.10:FF:000002">
    <property type="entry name" value="Guanylate kinase 1"/>
    <property type="match status" value="1"/>
</dbReference>
<evidence type="ECO:0000256" key="8">
    <source>
        <dbReference type="ARBA" id="ARBA00022840"/>
    </source>
</evidence>
<keyword evidence="14" id="KW-1185">Reference proteome</keyword>
<feature type="binding site" evidence="11">
    <location>
        <begin position="12"/>
        <end position="19"/>
    </location>
    <ligand>
        <name>ATP</name>
        <dbReference type="ChEBI" id="CHEBI:30616"/>
    </ligand>
</feature>
<dbReference type="PANTHER" id="PTHR23117">
    <property type="entry name" value="GUANYLATE KINASE-RELATED"/>
    <property type="match status" value="1"/>
</dbReference>
<dbReference type="AlphaFoldDB" id="A0A226C136"/>
<dbReference type="GO" id="GO:0005524">
    <property type="term" value="F:ATP binding"/>
    <property type="evidence" value="ECO:0007669"/>
    <property type="project" value="UniProtKB-UniRule"/>
</dbReference>
<keyword evidence="5 11" id="KW-0808">Transferase</keyword>
<keyword evidence="6 11" id="KW-0547">Nucleotide-binding</keyword>
<dbReference type="GO" id="GO:0004385">
    <property type="term" value="F:GMP kinase activity"/>
    <property type="evidence" value="ECO:0007669"/>
    <property type="project" value="UniProtKB-UniRule"/>
</dbReference>